<dbReference type="HOGENOM" id="CLU_028397_0_2_2"/>
<dbReference type="SUPFAM" id="SSF159672">
    <property type="entry name" value="CbiG N-terminal domain-like"/>
    <property type="match status" value="1"/>
</dbReference>
<reference evidence="3 4" key="1">
    <citation type="submission" date="2012-01" db="EMBL/GenBank/DDBJ databases">
        <title>Improved High-Quality Draft sequence of Metallosphaera yellowstonensis MK1.</title>
        <authorList>
            <consortium name="US DOE Joint Genome Institute"/>
            <person name="Lucas S."/>
            <person name="Han J."/>
            <person name="Cheng J.-F."/>
            <person name="Goodwin L."/>
            <person name="Pitluck S."/>
            <person name="Peters L."/>
            <person name="Teshima H."/>
            <person name="Detter J.C."/>
            <person name="Han C."/>
            <person name="Tapia R."/>
            <person name="Land M."/>
            <person name="Hauser L."/>
            <person name="Kyrpides N."/>
            <person name="Kozubal M."/>
            <person name="Macur R.E."/>
            <person name="Jay Z."/>
            <person name="Inskeep W."/>
            <person name="Woyke T."/>
        </authorList>
    </citation>
    <scope>NUCLEOTIDE SEQUENCE [LARGE SCALE GENOMIC DNA]</scope>
    <source>
        <strain evidence="3 4">MK1</strain>
    </source>
</reference>
<dbReference type="SUPFAM" id="SSF159664">
    <property type="entry name" value="CobE/GbiG C-terminal domain-like"/>
    <property type="match status" value="1"/>
</dbReference>
<gene>
    <name evidence="3" type="ORF">MetMK1DRAFT_00020150</name>
</gene>
<dbReference type="STRING" id="671065.MetMK1DRAFT_00020150"/>
<evidence type="ECO:0000259" key="2">
    <source>
        <dbReference type="Pfam" id="PF11760"/>
    </source>
</evidence>
<dbReference type="InterPro" id="IPR002750">
    <property type="entry name" value="CobE/GbiG_C"/>
</dbReference>
<protein>
    <submittedName>
        <fullName evidence="3">Cobalamin biosynthesis protein CbiG</fullName>
    </submittedName>
</protein>
<dbReference type="InterPro" id="IPR036518">
    <property type="entry name" value="CobE/GbiG_C_sf"/>
</dbReference>
<organism evidence="3 4">
    <name type="scientific">Metallosphaera yellowstonensis MK1</name>
    <dbReference type="NCBI Taxonomy" id="671065"/>
    <lineage>
        <taxon>Archaea</taxon>
        <taxon>Thermoproteota</taxon>
        <taxon>Thermoprotei</taxon>
        <taxon>Sulfolobales</taxon>
        <taxon>Sulfolobaceae</taxon>
        <taxon>Metallosphaera</taxon>
    </lineage>
</organism>
<accession>H2C639</accession>
<evidence type="ECO:0000313" key="4">
    <source>
        <dbReference type="Proteomes" id="UP000003980"/>
    </source>
</evidence>
<dbReference type="Proteomes" id="UP000003980">
    <property type="component" value="Unassembled WGS sequence"/>
</dbReference>
<name>H2C639_9CREN</name>
<keyword evidence="4" id="KW-1185">Reference proteome</keyword>
<dbReference type="PANTHER" id="PTHR37477">
    <property type="entry name" value="COBALT-PRECORRIN-5A HYDROLASE"/>
    <property type="match status" value="1"/>
</dbReference>
<dbReference type="InterPro" id="IPR021744">
    <property type="entry name" value="CbiG_N"/>
</dbReference>
<dbReference type="InterPro" id="IPR038029">
    <property type="entry name" value="GbiG_N_sf"/>
</dbReference>
<dbReference type="OrthoDB" id="4722at2157"/>
<evidence type="ECO:0000259" key="1">
    <source>
        <dbReference type="Pfam" id="PF01890"/>
    </source>
</evidence>
<feature type="domain" description="CobE/GbiG C-terminal" evidence="1">
    <location>
        <begin position="202"/>
        <end position="315"/>
    </location>
</feature>
<dbReference type="PANTHER" id="PTHR37477:SF1">
    <property type="entry name" value="COBALT-PRECORRIN-5A HYDROLASE"/>
    <property type="match status" value="1"/>
</dbReference>
<evidence type="ECO:0000313" key="3">
    <source>
        <dbReference type="EMBL" id="EHP69266.1"/>
    </source>
</evidence>
<feature type="domain" description="Cobalamin synthesis G N-terminal" evidence="2">
    <location>
        <begin position="44"/>
        <end position="122"/>
    </location>
</feature>
<dbReference type="Pfam" id="PF11760">
    <property type="entry name" value="CbiG_N"/>
    <property type="match status" value="1"/>
</dbReference>
<dbReference type="RefSeq" id="WP_009073132.1">
    <property type="nucleotide sequence ID" value="NZ_JH597768.1"/>
</dbReference>
<dbReference type="Gene3D" id="3.40.50.11220">
    <property type="match status" value="1"/>
</dbReference>
<dbReference type="Gene3D" id="3.30.420.180">
    <property type="entry name" value="CobE/GbiG C-terminal domain"/>
    <property type="match status" value="1"/>
</dbReference>
<dbReference type="GO" id="GO:0009236">
    <property type="term" value="P:cobalamin biosynthetic process"/>
    <property type="evidence" value="ECO:0007669"/>
    <property type="project" value="InterPro"/>
</dbReference>
<dbReference type="InterPro" id="IPR052553">
    <property type="entry name" value="CbiG_hydrolase"/>
</dbReference>
<dbReference type="AlphaFoldDB" id="H2C639"/>
<dbReference type="EMBL" id="JH597768">
    <property type="protein sequence ID" value="EHP69266.1"/>
    <property type="molecule type" value="Genomic_DNA"/>
</dbReference>
<proteinExistence type="predicted"/>
<sequence length="320" mass="34464">MLKDLLFPRGVAVIAGSKKGIELAKVVNRSLKHSYFLGEYSEEVVRQAFKCFDGVILIMSFSGAVRVVCKYSTKKGEDPAVVAVDSSGKFAIPVVNSHWGGNELASLVANSVGGSAILNTQAEEVGIRPLEHLAKLLYAKFEDVGKLAKVYSHVLDGGILCAENFDPPSGFDYVVTRGNCSFTVKLGRGCKEDELCLIPYELFVGVGLKDEARDIEDRVPGILAQYGVPLSRVKGIASIKERAKSVADKLNLPFRLFSVDELNSLDHDCLSPPSDKLREEGIRGVAEASALMMAGKGARLLLRKVKAHDLTVAVAGVVDV</sequence>
<dbReference type="eggNOG" id="arCOG00651">
    <property type="taxonomic scope" value="Archaea"/>
</dbReference>
<dbReference type="Pfam" id="PF01890">
    <property type="entry name" value="CbiG_C"/>
    <property type="match status" value="1"/>
</dbReference>